<comment type="caution">
    <text evidence="1">The sequence shown here is derived from an EMBL/GenBank/DDBJ whole genome shotgun (WGS) entry which is preliminary data.</text>
</comment>
<organism evidence="1 2">
    <name type="scientific">Peronospora effusa</name>
    <dbReference type="NCBI Taxonomy" id="542832"/>
    <lineage>
        <taxon>Eukaryota</taxon>
        <taxon>Sar</taxon>
        <taxon>Stramenopiles</taxon>
        <taxon>Oomycota</taxon>
        <taxon>Peronosporomycetes</taxon>
        <taxon>Peronosporales</taxon>
        <taxon>Peronosporaceae</taxon>
        <taxon>Peronospora</taxon>
    </lineage>
</organism>
<proteinExistence type="predicted"/>
<name>A0A3R7XWQ0_9STRA</name>
<dbReference type="AlphaFoldDB" id="A0A3R7XWQ0"/>
<dbReference type="EMBL" id="QKXF01000145">
    <property type="protein sequence ID" value="RQM15709.1"/>
    <property type="molecule type" value="Genomic_DNA"/>
</dbReference>
<dbReference type="SUPFAM" id="SSF56024">
    <property type="entry name" value="Phospholipase D/nuclease"/>
    <property type="match status" value="1"/>
</dbReference>
<evidence type="ECO:0000313" key="2">
    <source>
        <dbReference type="Proteomes" id="UP000286097"/>
    </source>
</evidence>
<gene>
    <name evidence="1" type="ORF">DD237_003656</name>
</gene>
<evidence type="ECO:0000313" key="1">
    <source>
        <dbReference type="EMBL" id="RQM15709.1"/>
    </source>
</evidence>
<sequence length="97" mass="11032">MYLSIGSANWNRRSLTLDLELNTEVVDGNTVMSRKGFQETTGLSYKKLNTMTFIETADQLRLAVTIESSMLARNASQCKNHFFVITRGNSKDYLTSW</sequence>
<dbReference type="VEuPathDB" id="FungiDB:DD237_003656"/>
<evidence type="ECO:0008006" key="3">
    <source>
        <dbReference type="Google" id="ProtNLM"/>
    </source>
</evidence>
<protein>
    <recommendedName>
        <fullName evidence="3">PLD phosphodiesterase domain-containing protein</fullName>
    </recommendedName>
</protein>
<dbReference type="Gene3D" id="3.30.870.10">
    <property type="entry name" value="Endonuclease Chain A"/>
    <property type="match status" value="1"/>
</dbReference>
<reference evidence="1 2" key="1">
    <citation type="submission" date="2018-06" db="EMBL/GenBank/DDBJ databases">
        <title>Comparative genomics of downy mildews reveals potential adaptations to biotrophy.</title>
        <authorList>
            <person name="Fletcher K."/>
            <person name="Klosterman S.J."/>
            <person name="Derevnina L."/>
            <person name="Martin F."/>
            <person name="Koike S."/>
            <person name="Reyes Chin-Wo S."/>
            <person name="Mou B."/>
            <person name="Michelmore R."/>
        </authorList>
    </citation>
    <scope>NUCLEOTIDE SEQUENCE [LARGE SCALE GENOMIC DNA]</scope>
    <source>
        <strain evidence="1 2">R13</strain>
    </source>
</reference>
<dbReference type="Proteomes" id="UP000286097">
    <property type="component" value="Unassembled WGS sequence"/>
</dbReference>
<accession>A0A3R7XWQ0</accession>